<dbReference type="EMBL" id="JAYMGO010000004">
    <property type="protein sequence ID" value="KAL1275621.1"/>
    <property type="molecule type" value="Genomic_DNA"/>
</dbReference>
<evidence type="ECO:0000313" key="2">
    <source>
        <dbReference type="Proteomes" id="UP001558613"/>
    </source>
</evidence>
<evidence type="ECO:0000313" key="1">
    <source>
        <dbReference type="EMBL" id="KAL1275621.1"/>
    </source>
</evidence>
<comment type="caution">
    <text evidence="1">The sequence shown here is derived from an EMBL/GenBank/DDBJ whole genome shotgun (WGS) entry which is preliminary data.</text>
</comment>
<keyword evidence="2" id="KW-1185">Reference proteome</keyword>
<reference evidence="1 2" key="1">
    <citation type="submission" date="2023-09" db="EMBL/GenBank/DDBJ databases">
        <authorList>
            <person name="Wang M."/>
        </authorList>
    </citation>
    <scope>NUCLEOTIDE SEQUENCE [LARGE SCALE GENOMIC DNA]</scope>
    <source>
        <strain evidence="1">GT-2023</strain>
        <tissue evidence="1">Liver</tissue>
    </source>
</reference>
<organism evidence="1 2">
    <name type="scientific">Cirrhinus molitorella</name>
    <name type="common">mud carp</name>
    <dbReference type="NCBI Taxonomy" id="172907"/>
    <lineage>
        <taxon>Eukaryota</taxon>
        <taxon>Metazoa</taxon>
        <taxon>Chordata</taxon>
        <taxon>Craniata</taxon>
        <taxon>Vertebrata</taxon>
        <taxon>Euteleostomi</taxon>
        <taxon>Actinopterygii</taxon>
        <taxon>Neopterygii</taxon>
        <taxon>Teleostei</taxon>
        <taxon>Ostariophysi</taxon>
        <taxon>Cypriniformes</taxon>
        <taxon>Cyprinidae</taxon>
        <taxon>Labeoninae</taxon>
        <taxon>Labeonini</taxon>
        <taxon>Cirrhinus</taxon>
    </lineage>
</organism>
<proteinExistence type="predicted"/>
<name>A0ABR3NF83_9TELE</name>
<protein>
    <submittedName>
        <fullName evidence="1">Uncharacterized protein</fullName>
    </submittedName>
</protein>
<dbReference type="Proteomes" id="UP001558613">
    <property type="component" value="Unassembled WGS sequence"/>
</dbReference>
<gene>
    <name evidence="1" type="ORF">QQF64_035244</name>
</gene>
<sequence length="135" mass="14963">MRRALSKRRHRMTTEAVYEKIQHRHNHFTQRANEFKTAYYDDVTNGSGLKEEMVKEITAGYYDDVITDGLKPETGGFCGSERCCGSGKKMSASAEAAMLRHLEIECGFCGSERCCGSGKKDERFCGSDDAAASGK</sequence>
<accession>A0ABR3NF83</accession>